<organism evidence="1 2">
    <name type="scientific">Micrococcus endophyticus</name>
    <dbReference type="NCBI Taxonomy" id="455343"/>
    <lineage>
        <taxon>Bacteria</taxon>
        <taxon>Bacillati</taxon>
        <taxon>Actinomycetota</taxon>
        <taxon>Actinomycetes</taxon>
        <taxon>Micrococcales</taxon>
        <taxon>Micrococcaceae</taxon>
        <taxon>Micrococcus</taxon>
    </lineage>
</organism>
<reference evidence="1 2" key="1">
    <citation type="submission" date="2020-08" db="EMBL/GenBank/DDBJ databases">
        <title>Sequencing the genomes of 1000 actinobacteria strains.</title>
        <authorList>
            <person name="Klenk H.-P."/>
        </authorList>
    </citation>
    <scope>NUCLEOTIDE SEQUENCE [LARGE SCALE GENOMIC DNA]</scope>
    <source>
        <strain evidence="1 2">DSM 17945</strain>
    </source>
</reference>
<dbReference type="RefSeq" id="WP_184170391.1">
    <property type="nucleotide sequence ID" value="NZ_BAABAG010000010.1"/>
</dbReference>
<sequence length="185" mass="19688">MRWDGLFDDLEARWADLGWRQSEAEAAELTRAEWMALTLADRLRGERGRPVRLHLAWGEALDGVLHAVGEDWAGLHLSGGGSAVVPLPGVAAVEAGLHRAVTAPTGPATGLGAVLRGIARERVPVVVTGTRGATLVEGTVDRVGRDHLDVSRHPRDEARRAAAVRGRLVVPFTALGVVRTASRLA</sequence>
<evidence type="ECO:0000313" key="1">
    <source>
        <dbReference type="EMBL" id="MBB5847835.1"/>
    </source>
</evidence>
<dbReference type="Proteomes" id="UP000567246">
    <property type="component" value="Unassembled WGS sequence"/>
</dbReference>
<dbReference type="EMBL" id="JACHMW010000001">
    <property type="protein sequence ID" value="MBB5847835.1"/>
    <property type="molecule type" value="Genomic_DNA"/>
</dbReference>
<gene>
    <name evidence="1" type="ORF">HDA33_000399</name>
</gene>
<proteinExistence type="predicted"/>
<accession>A0A7W9JH66</accession>
<dbReference type="AlphaFoldDB" id="A0A7W9JH66"/>
<name>A0A7W9JH66_9MICC</name>
<keyword evidence="2" id="KW-1185">Reference proteome</keyword>
<protein>
    <submittedName>
        <fullName evidence="1">Uncharacterized protein</fullName>
    </submittedName>
</protein>
<comment type="caution">
    <text evidence="1">The sequence shown here is derived from an EMBL/GenBank/DDBJ whole genome shotgun (WGS) entry which is preliminary data.</text>
</comment>
<evidence type="ECO:0000313" key="2">
    <source>
        <dbReference type="Proteomes" id="UP000567246"/>
    </source>
</evidence>